<dbReference type="Proteomes" id="UP000799118">
    <property type="component" value="Unassembled WGS sequence"/>
</dbReference>
<reference evidence="3" key="1">
    <citation type="journal article" date="2019" name="Environ. Microbiol.">
        <title>Fungal ecological strategies reflected in gene transcription - a case study of two litter decomposers.</title>
        <authorList>
            <person name="Barbi F."/>
            <person name="Kohler A."/>
            <person name="Barry K."/>
            <person name="Baskaran P."/>
            <person name="Daum C."/>
            <person name="Fauchery L."/>
            <person name="Ihrmark K."/>
            <person name="Kuo A."/>
            <person name="LaButti K."/>
            <person name="Lipzen A."/>
            <person name="Morin E."/>
            <person name="Grigoriev I.V."/>
            <person name="Henrissat B."/>
            <person name="Lindahl B."/>
            <person name="Martin F."/>
        </authorList>
    </citation>
    <scope>NUCLEOTIDE SEQUENCE</scope>
    <source>
        <strain evidence="3">JB14</strain>
    </source>
</reference>
<evidence type="ECO:0000313" key="4">
    <source>
        <dbReference type="Proteomes" id="UP000799118"/>
    </source>
</evidence>
<feature type="coiled-coil region" evidence="1">
    <location>
        <begin position="668"/>
        <end position="695"/>
    </location>
</feature>
<accession>A0A6A4HD44</accession>
<evidence type="ECO:0000256" key="2">
    <source>
        <dbReference type="SAM" id="MobiDB-lite"/>
    </source>
</evidence>
<feature type="region of interest" description="Disordered" evidence="2">
    <location>
        <begin position="76"/>
        <end position="101"/>
    </location>
</feature>
<keyword evidence="1" id="KW-0175">Coiled coil</keyword>
<feature type="compositionally biased region" description="Polar residues" evidence="2">
    <location>
        <begin position="396"/>
        <end position="415"/>
    </location>
</feature>
<keyword evidence="4" id="KW-1185">Reference proteome</keyword>
<evidence type="ECO:0000256" key="1">
    <source>
        <dbReference type="SAM" id="Coils"/>
    </source>
</evidence>
<feature type="compositionally biased region" description="Polar residues" evidence="2">
    <location>
        <begin position="85"/>
        <end position="101"/>
    </location>
</feature>
<protein>
    <submittedName>
        <fullName evidence="3">Uncharacterized protein</fullName>
    </submittedName>
</protein>
<name>A0A6A4HD44_9AGAR</name>
<dbReference type="AlphaFoldDB" id="A0A6A4HD44"/>
<feature type="region of interest" description="Disordered" evidence="2">
    <location>
        <begin position="389"/>
        <end position="422"/>
    </location>
</feature>
<dbReference type="EMBL" id="ML769526">
    <property type="protein sequence ID" value="KAE9395690.1"/>
    <property type="molecule type" value="Genomic_DNA"/>
</dbReference>
<gene>
    <name evidence="3" type="ORF">BT96DRAFT_942214</name>
</gene>
<sequence length="923" mass="105011">MKWTEEIRDEQWSGRGGWLIHQAEEDDILDFEHSSDEDYEERLRQKAESVPLCPKDYVDPLDEVIMHWMASETENLLQRHPTSAPPSQNTESRNSPAPTSPSVPQVIVDFLVDKLVPPVTSAAARAWNVLHEYLTHNKPPSRDAVKMSLDELEVGEEWHAMRIRIMQVKPGDDEAAQTLLADLEQMKPAEQVVAEQEVDMEVNASLEPLLTDNEYDPTSEELEEQDGLTALVAHAAMLEDCEVFYVRCQQGTESDIVQRIQRDSRNGKAPPGLRGAFPSMLPGGLYIRITSILQMHTQASSYFRTIYGFKYPHKPIVLHPSDTIVLPPSKNVHLLMPIHRRVVDASQLIEQRRLRNIPQPRTWILAKKGRYRGDIGVVLDTEYTNERPRKKAKVSHLQSEEVSSQHASTIVSTLPVNGKRRAAQPRRAKIQCYQCERPRMCNHLSKVYTMSGQTVTDSGIALVVLNHVNCAGGHYYSRQGSYRWPLPSSWFFDHGERVQLALHYGPFTRDAEIDNEITSSSEGWIESCKWAQELKFDKTQVLLMKGWWLRLAMLFLSSSTGSDDLTHSFHANCLKNLSLMPKVHLAHEPYFPRNEMHDMALVYLSILMLLPHLPILYFNFDRIRRCDNGCFLTYELDASLYFQFRPGYTPTHSLGETYHDYGWSKGIMQLEHKQLSAAQKRLDDEERQKAAAHERQAIVSHGNRVQDTAFTQGGAPLTLRAATPTPLMNWIDDPEITKALPRGKVMVALRDISDDVEIVISAEEDCSNKAVYWVKPKGKAPVGTIITAQHLDPFRCGHTADNSYSPKLYLICSGQHAGRLGRAIMYGIDDDIVLKPVQHERQMTGNKFKVRCFVEKPVDGPLLHVSKFFCAFVPMMLDEEKAAKTATPISKLQDIVKKQLYRMTLMDEEKVLVGEIDYICINI</sequence>
<organism evidence="3 4">
    <name type="scientific">Gymnopus androsaceus JB14</name>
    <dbReference type="NCBI Taxonomy" id="1447944"/>
    <lineage>
        <taxon>Eukaryota</taxon>
        <taxon>Fungi</taxon>
        <taxon>Dikarya</taxon>
        <taxon>Basidiomycota</taxon>
        <taxon>Agaricomycotina</taxon>
        <taxon>Agaricomycetes</taxon>
        <taxon>Agaricomycetidae</taxon>
        <taxon>Agaricales</taxon>
        <taxon>Marasmiineae</taxon>
        <taxon>Omphalotaceae</taxon>
        <taxon>Gymnopus</taxon>
    </lineage>
</organism>
<evidence type="ECO:0000313" key="3">
    <source>
        <dbReference type="EMBL" id="KAE9395690.1"/>
    </source>
</evidence>
<proteinExistence type="predicted"/>